<keyword evidence="1" id="KW-1133">Transmembrane helix</keyword>
<protein>
    <submittedName>
        <fullName evidence="2">Membrane protein</fullName>
    </submittedName>
</protein>
<accession>A0ABU1R8M1</accession>
<proteinExistence type="predicted"/>
<keyword evidence="1" id="KW-0472">Membrane</keyword>
<organism evidence="2 3">
    <name type="scientific">Dyadobacter fermentans</name>
    <dbReference type="NCBI Taxonomy" id="94254"/>
    <lineage>
        <taxon>Bacteria</taxon>
        <taxon>Pseudomonadati</taxon>
        <taxon>Bacteroidota</taxon>
        <taxon>Cytophagia</taxon>
        <taxon>Cytophagales</taxon>
        <taxon>Spirosomataceae</taxon>
        <taxon>Dyadobacter</taxon>
    </lineage>
</organism>
<feature type="transmembrane region" description="Helical" evidence="1">
    <location>
        <begin position="50"/>
        <end position="71"/>
    </location>
</feature>
<gene>
    <name evidence="2" type="ORF">J2W84_006824</name>
</gene>
<feature type="transmembrane region" description="Helical" evidence="1">
    <location>
        <begin position="12"/>
        <end position="30"/>
    </location>
</feature>
<evidence type="ECO:0000256" key="1">
    <source>
        <dbReference type="SAM" id="Phobius"/>
    </source>
</evidence>
<keyword evidence="1" id="KW-0812">Transmembrane</keyword>
<evidence type="ECO:0000313" key="3">
    <source>
        <dbReference type="Proteomes" id="UP001264980"/>
    </source>
</evidence>
<keyword evidence="3" id="KW-1185">Reference proteome</keyword>
<comment type="caution">
    <text evidence="2">The sequence shown here is derived from an EMBL/GenBank/DDBJ whole genome shotgun (WGS) entry which is preliminary data.</text>
</comment>
<reference evidence="2 3" key="1">
    <citation type="submission" date="2023-07" db="EMBL/GenBank/DDBJ databases">
        <title>Sorghum-associated microbial communities from plants grown in Nebraska, USA.</title>
        <authorList>
            <person name="Schachtman D."/>
        </authorList>
    </citation>
    <scope>NUCLEOTIDE SEQUENCE [LARGE SCALE GENOMIC DNA]</scope>
    <source>
        <strain evidence="2 3">BE57</strain>
    </source>
</reference>
<name>A0ABU1R8M1_9BACT</name>
<dbReference type="Proteomes" id="UP001264980">
    <property type="component" value="Unassembled WGS sequence"/>
</dbReference>
<sequence>MKMNDLHKAVRLTLFISGSFATIVIVAYVVAQGWNDSAMWGAFGDFVGGILNPIFAFANVVVLVVISYQLAEMEDDRAEKDRRAQDESNKFGMRFAASNELHRFHLDLQNAVSTVDAEQIYELRSKLFGMMQSYKLIFPSLKELQVIDMLETYHHLYTSASIYETIKTMDPRIGDIDEYRKNRDLKFEEYKLYIPRAYEIVNDIQIAMTKDLIN</sequence>
<dbReference type="EMBL" id="JAVDTI010000013">
    <property type="protein sequence ID" value="MDR6809748.1"/>
    <property type="molecule type" value="Genomic_DNA"/>
</dbReference>
<evidence type="ECO:0000313" key="2">
    <source>
        <dbReference type="EMBL" id="MDR6809748.1"/>
    </source>
</evidence>